<dbReference type="GO" id="GO:0008784">
    <property type="term" value="F:alanine racemase activity"/>
    <property type="evidence" value="ECO:0007669"/>
    <property type="project" value="TreeGrafter"/>
</dbReference>
<dbReference type="STRING" id="592015.HMPREF1705_03260"/>
<dbReference type="InterPro" id="IPR001608">
    <property type="entry name" value="Ala_racemase_N"/>
</dbReference>
<comment type="cofactor">
    <cofactor evidence="1">
        <name>pyridoxal 5'-phosphate</name>
        <dbReference type="ChEBI" id="CHEBI:597326"/>
    </cofactor>
</comment>
<dbReference type="InterPro" id="IPR029066">
    <property type="entry name" value="PLP-binding_barrel"/>
</dbReference>
<dbReference type="Proteomes" id="UP000005273">
    <property type="component" value="Unassembled WGS sequence"/>
</dbReference>
<evidence type="ECO:0000256" key="2">
    <source>
        <dbReference type="ARBA" id="ARBA00022898"/>
    </source>
</evidence>
<dbReference type="PANTHER" id="PTHR30511:SF3">
    <property type="entry name" value="LYSINE RACEMASE"/>
    <property type="match status" value="1"/>
</dbReference>
<dbReference type="GO" id="GO:0030170">
    <property type="term" value="F:pyridoxal phosphate binding"/>
    <property type="evidence" value="ECO:0007669"/>
    <property type="project" value="TreeGrafter"/>
</dbReference>
<dbReference type="SUPFAM" id="SSF51419">
    <property type="entry name" value="PLP-binding barrel"/>
    <property type="match status" value="1"/>
</dbReference>
<dbReference type="Pfam" id="PF01168">
    <property type="entry name" value="Ala_racemase_N"/>
    <property type="match status" value="1"/>
</dbReference>
<reference evidence="6" key="1">
    <citation type="submission" date="2012-09" db="EMBL/GenBank/DDBJ databases">
        <authorList>
            <person name="Weinstock G."/>
            <person name="Sodergren E."/>
            <person name="Clifton S."/>
            <person name="Fulton L."/>
            <person name="Fulton B."/>
            <person name="Courtney L."/>
            <person name="Fronick C."/>
            <person name="Harrison M."/>
            <person name="Strong C."/>
            <person name="Farmer C."/>
            <person name="Delehaunty K."/>
            <person name="Markovic C."/>
            <person name="Hall O."/>
            <person name="Minx P."/>
            <person name="Tomlinson C."/>
            <person name="Mitreva M."/>
            <person name="Nelson J."/>
            <person name="Hou S."/>
            <person name="Wollam A."/>
            <person name="Pepin K.H."/>
            <person name="Johnson M."/>
            <person name="Bhonagiri V."/>
            <person name="Nash W.E."/>
            <person name="Suruliraj S."/>
            <person name="Warren W."/>
            <person name="Chinwalla A."/>
            <person name="Mardis E.R."/>
            <person name="Wilson R.K."/>
        </authorList>
    </citation>
    <scope>NUCLEOTIDE SEQUENCE [LARGE SCALE GENOMIC DNA]</scope>
    <source>
        <strain evidence="6">OS1</strain>
    </source>
</reference>
<sequence length="368" mass="39963">MIIERKTIMGSNPKLRIGLEKIRDNASKVVELCKKTGIRAGGVTKGLCGNLKVAEAMVDGGCSFLADSRVKNIANLKREGMNVPCMLLRLPMPSETDAVVTWADVSLVSMGETILLLDEACKIKNKFHEVVVMVDVGDLREGIWPSDVEIETIASALKKCKRVHCLGVGTNVGCYGGVLPSRENMGRLVEVGRKLEDLLDYKLAVYSGGSSSSLALIEKREMPREINQLRIGEAILLGTDVTGGRKIPYLNQDTMFLEAEVIEVRRKPSVPVGEIGADAFGNVPFFEDRGVRLRAVLALGKQDVRLEGIKPLQKGIHILGASSDHMILDVEECDEKISPGSVLAFRVDYGAMLAVATSPYVEVVAEAE</sequence>
<dbReference type="GO" id="GO:0005829">
    <property type="term" value="C:cytosol"/>
    <property type="evidence" value="ECO:0007669"/>
    <property type="project" value="TreeGrafter"/>
</dbReference>
<evidence type="ECO:0000259" key="4">
    <source>
        <dbReference type="Pfam" id="PF01168"/>
    </source>
</evidence>
<dbReference type="RefSeq" id="WP_009201304.1">
    <property type="nucleotide sequence ID" value="NZ_ACJX03000001.1"/>
</dbReference>
<evidence type="ECO:0000313" key="6">
    <source>
        <dbReference type="Proteomes" id="UP000005273"/>
    </source>
</evidence>
<proteinExistence type="predicted"/>
<evidence type="ECO:0000313" key="5">
    <source>
        <dbReference type="EMBL" id="KRT35997.1"/>
    </source>
</evidence>
<keyword evidence="2" id="KW-0663">Pyridoxal phosphate</keyword>
<keyword evidence="6" id="KW-1185">Reference proteome</keyword>
<dbReference type="CDD" id="cd06815">
    <property type="entry name" value="PLPDE_III_AR_like_1"/>
    <property type="match status" value="1"/>
</dbReference>
<name>A0A0T5XCA8_9BACT</name>
<gene>
    <name evidence="5" type="ORF">HMPREF1705_03260</name>
</gene>
<dbReference type="eggNOG" id="COG3457">
    <property type="taxonomic scope" value="Bacteria"/>
</dbReference>
<evidence type="ECO:0000256" key="1">
    <source>
        <dbReference type="ARBA" id="ARBA00001933"/>
    </source>
</evidence>
<evidence type="ECO:0000256" key="3">
    <source>
        <dbReference type="ARBA" id="ARBA00023235"/>
    </source>
</evidence>
<dbReference type="AlphaFoldDB" id="A0A0T5XCA8"/>
<feature type="domain" description="Alanine racemase N-terminal" evidence="4">
    <location>
        <begin position="17"/>
        <end position="236"/>
    </location>
</feature>
<accession>A0A0T5XCA8</accession>
<keyword evidence="3" id="KW-0413">Isomerase</keyword>
<dbReference type="Gene3D" id="3.20.20.10">
    <property type="entry name" value="Alanine racemase"/>
    <property type="match status" value="1"/>
</dbReference>
<organism evidence="5 6">
    <name type="scientific">Acetomicrobium hydrogeniformans ATCC BAA-1850</name>
    <dbReference type="NCBI Taxonomy" id="592015"/>
    <lineage>
        <taxon>Bacteria</taxon>
        <taxon>Thermotogati</taxon>
        <taxon>Synergistota</taxon>
        <taxon>Synergistia</taxon>
        <taxon>Synergistales</taxon>
        <taxon>Acetomicrobiaceae</taxon>
        <taxon>Acetomicrobium</taxon>
    </lineage>
</organism>
<dbReference type="InterPro" id="IPR000821">
    <property type="entry name" value="Ala_racemase"/>
</dbReference>
<comment type="caution">
    <text evidence="5">The sequence shown here is derived from an EMBL/GenBank/DDBJ whole genome shotgun (WGS) entry which is preliminary data.</text>
</comment>
<protein>
    <submittedName>
        <fullName evidence="5">Alanine racemase domain protein</fullName>
    </submittedName>
</protein>
<dbReference type="PANTHER" id="PTHR30511">
    <property type="entry name" value="ALANINE RACEMASE"/>
    <property type="match status" value="1"/>
</dbReference>
<dbReference type="EMBL" id="ACJX03000001">
    <property type="protein sequence ID" value="KRT35997.1"/>
    <property type="molecule type" value="Genomic_DNA"/>
</dbReference>